<organism evidence="2">
    <name type="scientific">hydrothermal vent metagenome</name>
    <dbReference type="NCBI Taxonomy" id="652676"/>
    <lineage>
        <taxon>unclassified sequences</taxon>
        <taxon>metagenomes</taxon>
        <taxon>ecological metagenomes</taxon>
    </lineage>
</organism>
<accession>A0A3B1DLE4</accession>
<proteinExistence type="predicted"/>
<name>A0A3B1DLE4_9ZZZZ</name>
<reference evidence="2" key="1">
    <citation type="submission" date="2018-06" db="EMBL/GenBank/DDBJ databases">
        <authorList>
            <person name="Zhirakovskaya E."/>
        </authorList>
    </citation>
    <scope>NUCLEOTIDE SEQUENCE</scope>
</reference>
<feature type="non-terminal residue" evidence="2">
    <location>
        <position position="106"/>
    </location>
</feature>
<evidence type="ECO:0000313" key="2">
    <source>
        <dbReference type="EMBL" id="VAX36874.1"/>
    </source>
</evidence>
<evidence type="ECO:0000256" key="1">
    <source>
        <dbReference type="SAM" id="MobiDB-lite"/>
    </source>
</evidence>
<protein>
    <submittedName>
        <fullName evidence="2">Uncharacterized protein</fullName>
    </submittedName>
</protein>
<feature type="region of interest" description="Disordered" evidence="1">
    <location>
        <begin position="33"/>
        <end position="62"/>
    </location>
</feature>
<sequence>MTRTRQHGSQSRGTQGLMMLTLWDILKPKSRLVQKSPGGRDAHPTVQRGQNTRPSSPPASRAAAEYLRVEREMLARYGVRVRKWRSHSSGVAWEVRYRDGSVSRLI</sequence>
<dbReference type="EMBL" id="UOGK01000081">
    <property type="protein sequence ID" value="VAX36874.1"/>
    <property type="molecule type" value="Genomic_DNA"/>
</dbReference>
<dbReference type="AlphaFoldDB" id="A0A3B1DLE4"/>
<gene>
    <name evidence="2" type="ORF">MNBD_PLANCTO03-1147</name>
</gene>